<comment type="subcellular location">
    <subcellularLocation>
        <location evidence="1">Membrane</location>
        <topology evidence="1">Multi-pass membrane protein</topology>
    </subcellularLocation>
</comment>
<reference evidence="9 10" key="1">
    <citation type="submission" date="2018-11" db="EMBL/GenBank/DDBJ databases">
        <title>Whole genome sequence of Streptomyces paromomycinus NBRC 15454(T).</title>
        <authorList>
            <person name="Komaki H."/>
            <person name="Tamura T."/>
        </authorList>
    </citation>
    <scope>NUCLEOTIDE SEQUENCE [LARGE SCALE GENOMIC DNA]</scope>
    <source>
        <strain evidence="9 10">NBRC 15454</strain>
    </source>
</reference>
<gene>
    <name evidence="9" type="ORF">GKJPGBOP_05164</name>
</gene>
<comment type="caution">
    <text evidence="9">The sequence shown here is derived from an EMBL/GenBank/DDBJ whole genome shotgun (WGS) entry which is preliminary data.</text>
</comment>
<accession>A0A401W7Y0</accession>
<keyword evidence="10" id="KW-1185">Reference proteome</keyword>
<evidence type="ECO:0000256" key="4">
    <source>
        <dbReference type="ARBA" id="ARBA00022989"/>
    </source>
</evidence>
<feature type="transmembrane region" description="Helical" evidence="7">
    <location>
        <begin position="122"/>
        <end position="141"/>
    </location>
</feature>
<keyword evidence="3 7" id="KW-0812">Transmembrane</keyword>
<evidence type="ECO:0000256" key="7">
    <source>
        <dbReference type="SAM" id="Phobius"/>
    </source>
</evidence>
<evidence type="ECO:0000313" key="9">
    <source>
        <dbReference type="EMBL" id="GCD45437.1"/>
    </source>
</evidence>
<evidence type="ECO:0000256" key="6">
    <source>
        <dbReference type="SAM" id="MobiDB-lite"/>
    </source>
</evidence>
<keyword evidence="5 7" id="KW-0472">Membrane</keyword>
<evidence type="ECO:0000256" key="5">
    <source>
        <dbReference type="ARBA" id="ARBA00023136"/>
    </source>
</evidence>
<proteinExistence type="inferred from homology"/>
<evidence type="ECO:0000256" key="2">
    <source>
        <dbReference type="ARBA" id="ARBA00009399"/>
    </source>
</evidence>
<dbReference type="InterPro" id="IPR007267">
    <property type="entry name" value="GtrA_DPMS_TM"/>
</dbReference>
<dbReference type="GO" id="GO:0005886">
    <property type="term" value="C:plasma membrane"/>
    <property type="evidence" value="ECO:0007669"/>
    <property type="project" value="TreeGrafter"/>
</dbReference>
<comment type="similarity">
    <text evidence="2">Belongs to the GtrA family.</text>
</comment>
<feature type="transmembrane region" description="Helical" evidence="7">
    <location>
        <begin position="89"/>
        <end position="110"/>
    </location>
</feature>
<dbReference type="Pfam" id="PF04138">
    <property type="entry name" value="GtrA_DPMS_TM"/>
    <property type="match status" value="1"/>
</dbReference>
<dbReference type="PANTHER" id="PTHR38459:SF1">
    <property type="entry name" value="PROPHAGE BACTOPRENOL-LINKED GLUCOSE TRANSLOCASE HOMOLOG"/>
    <property type="match status" value="1"/>
</dbReference>
<feature type="region of interest" description="Disordered" evidence="6">
    <location>
        <begin position="150"/>
        <end position="206"/>
    </location>
</feature>
<feature type="transmembrane region" description="Helical" evidence="7">
    <location>
        <begin position="55"/>
        <end position="77"/>
    </location>
</feature>
<evidence type="ECO:0000313" key="10">
    <source>
        <dbReference type="Proteomes" id="UP000286746"/>
    </source>
</evidence>
<feature type="domain" description="GtrA/DPMS transmembrane" evidence="8">
    <location>
        <begin position="30"/>
        <end position="139"/>
    </location>
</feature>
<evidence type="ECO:0000256" key="3">
    <source>
        <dbReference type="ARBA" id="ARBA00022692"/>
    </source>
</evidence>
<sequence length="206" mass="22118">MRHRPYRRPYRRPSRGRSPLGRLPLGRLLRFAVVGGVNTLTFYGCYLALHPWMPYFAAYTVAFLFSMVGSFFLNTYFTYRTRPSWKKFLLFPLTQVTNYVVQSVGLVVLVNWCGLGTRVAPLLAAVLAIPFTYLVSTRILVPRARDAGKAAPAGGAAPVSEAGGAAPTGEAGGAAPAGEAGGAAPAREADRRTGDEAQPARFAGPL</sequence>
<dbReference type="GO" id="GO:0016740">
    <property type="term" value="F:transferase activity"/>
    <property type="evidence" value="ECO:0007669"/>
    <property type="project" value="UniProtKB-KW"/>
</dbReference>
<dbReference type="EMBL" id="BHZD01000001">
    <property type="protein sequence ID" value="GCD45437.1"/>
    <property type="molecule type" value="Genomic_DNA"/>
</dbReference>
<dbReference type="AlphaFoldDB" id="A0A401W7Y0"/>
<dbReference type="PANTHER" id="PTHR38459">
    <property type="entry name" value="PROPHAGE BACTOPRENOL-LINKED GLUCOSE TRANSLOCASE HOMOLOG"/>
    <property type="match status" value="1"/>
</dbReference>
<feature type="compositionally biased region" description="Low complexity" evidence="6">
    <location>
        <begin position="150"/>
        <end position="186"/>
    </location>
</feature>
<dbReference type="InterPro" id="IPR051401">
    <property type="entry name" value="GtrA_CellWall_Glycosyl"/>
</dbReference>
<protein>
    <submittedName>
        <fullName evidence="9">Sugar transferase</fullName>
    </submittedName>
</protein>
<name>A0A401W7Y0_STREY</name>
<dbReference type="GO" id="GO:0000271">
    <property type="term" value="P:polysaccharide biosynthetic process"/>
    <property type="evidence" value="ECO:0007669"/>
    <property type="project" value="InterPro"/>
</dbReference>
<evidence type="ECO:0000259" key="8">
    <source>
        <dbReference type="Pfam" id="PF04138"/>
    </source>
</evidence>
<organism evidence="9 10">
    <name type="scientific">Streptomyces paromomycinus</name>
    <name type="common">Streptomyces rimosus subsp. paromomycinus</name>
    <dbReference type="NCBI Taxonomy" id="92743"/>
    <lineage>
        <taxon>Bacteria</taxon>
        <taxon>Bacillati</taxon>
        <taxon>Actinomycetota</taxon>
        <taxon>Actinomycetes</taxon>
        <taxon>Kitasatosporales</taxon>
        <taxon>Streptomycetaceae</taxon>
        <taxon>Streptomyces</taxon>
    </lineage>
</organism>
<keyword evidence="4 7" id="KW-1133">Transmembrane helix</keyword>
<dbReference type="Proteomes" id="UP000286746">
    <property type="component" value="Unassembled WGS sequence"/>
</dbReference>
<feature type="transmembrane region" description="Helical" evidence="7">
    <location>
        <begin position="28"/>
        <end position="49"/>
    </location>
</feature>
<evidence type="ECO:0000256" key="1">
    <source>
        <dbReference type="ARBA" id="ARBA00004141"/>
    </source>
</evidence>
<keyword evidence="9" id="KW-0808">Transferase</keyword>